<evidence type="ECO:0000313" key="3">
    <source>
        <dbReference type="Proteomes" id="UP000307173"/>
    </source>
</evidence>
<comment type="caution">
    <text evidence="2">The sequence shown here is derived from an EMBL/GenBank/DDBJ whole genome shotgun (WGS) entry which is preliminary data.</text>
</comment>
<dbReference type="CDD" id="cd02024">
    <property type="entry name" value="NRK1"/>
    <property type="match status" value="1"/>
</dbReference>
<dbReference type="InterPro" id="IPR027417">
    <property type="entry name" value="P-loop_NTPase"/>
</dbReference>
<dbReference type="EMBL" id="SELW01000405">
    <property type="protein sequence ID" value="TID28349.1"/>
    <property type="molecule type" value="Genomic_DNA"/>
</dbReference>
<dbReference type="GO" id="GO:0005524">
    <property type="term" value="F:ATP binding"/>
    <property type="evidence" value="ECO:0007669"/>
    <property type="project" value="InterPro"/>
</dbReference>
<name>A0A4T0X0W2_9ASCO</name>
<dbReference type="STRING" id="52247.A0A4T0X0W2"/>
<dbReference type="PRINTS" id="PR00988">
    <property type="entry name" value="URIDINKINASE"/>
</dbReference>
<gene>
    <name evidence="2" type="ORF">CANINC_002527</name>
</gene>
<protein>
    <recommendedName>
        <fullName evidence="1">Phosphoribulokinase/uridine kinase domain-containing protein</fullName>
    </recommendedName>
</protein>
<dbReference type="SUPFAM" id="SSF52540">
    <property type="entry name" value="P-loop containing nucleoside triphosphate hydrolases"/>
    <property type="match status" value="1"/>
</dbReference>
<dbReference type="Proteomes" id="UP000307173">
    <property type="component" value="Unassembled WGS sequence"/>
</dbReference>
<sequence length="260" mass="30379">MRTIVIGITGASSSGKSTIALLLQKIFRQSEIIHEDDFFKPEKEIPLDIERGDRDWDCPEAVDLDALKQTLKVLKGKGEPSKNLKARVARNGDHYEFSHKSTEPPHNDTNFNVDHEVVKSFQNDILLQRKDVKLYFLDGFLLLNDRDLVQLLDFTLFFKTDYNTLKLRRQRRIYTVEGNEWKDPPGYFDTFVWPGYYKHHRSLFLDGNNECAVKNTGGMLSLEFKTKYRVYEFQNDDDTDSKLLLERVVNIIVENIRLLI</sequence>
<dbReference type="AlphaFoldDB" id="A0A4T0X0W2"/>
<reference evidence="2 3" key="1">
    <citation type="journal article" date="2019" name="Front. Genet.">
        <title>Whole-Genome Sequencing of the Opportunistic Yeast Pathogen Candida inconspicua Uncovers Its Hybrid Origin.</title>
        <authorList>
            <person name="Mixao V."/>
            <person name="Hansen A.P."/>
            <person name="Saus E."/>
            <person name="Boekhout T."/>
            <person name="Lass-Florl C."/>
            <person name="Gabaldon T."/>
        </authorList>
    </citation>
    <scope>NUCLEOTIDE SEQUENCE [LARGE SCALE GENOMIC DNA]</scope>
    <source>
        <strain evidence="2 3">CBS 180</strain>
    </source>
</reference>
<feature type="domain" description="Phosphoribulokinase/uridine kinase" evidence="1">
    <location>
        <begin position="5"/>
        <end position="165"/>
    </location>
</feature>
<dbReference type="InterPro" id="IPR006083">
    <property type="entry name" value="PRK/URK"/>
</dbReference>
<dbReference type="PANTHER" id="PTHR10285">
    <property type="entry name" value="URIDINE KINASE"/>
    <property type="match status" value="1"/>
</dbReference>
<accession>A0A4T0X0W2</accession>
<dbReference type="GO" id="GO:0016301">
    <property type="term" value="F:kinase activity"/>
    <property type="evidence" value="ECO:0007669"/>
    <property type="project" value="InterPro"/>
</dbReference>
<proteinExistence type="predicted"/>
<dbReference type="Gene3D" id="3.40.50.300">
    <property type="entry name" value="P-loop containing nucleotide triphosphate hydrolases"/>
    <property type="match status" value="1"/>
</dbReference>
<evidence type="ECO:0000259" key="1">
    <source>
        <dbReference type="Pfam" id="PF00485"/>
    </source>
</evidence>
<evidence type="ECO:0000313" key="2">
    <source>
        <dbReference type="EMBL" id="TID28349.1"/>
    </source>
</evidence>
<organism evidence="2 3">
    <name type="scientific">Pichia inconspicua</name>
    <dbReference type="NCBI Taxonomy" id="52247"/>
    <lineage>
        <taxon>Eukaryota</taxon>
        <taxon>Fungi</taxon>
        <taxon>Dikarya</taxon>
        <taxon>Ascomycota</taxon>
        <taxon>Saccharomycotina</taxon>
        <taxon>Pichiomycetes</taxon>
        <taxon>Pichiales</taxon>
        <taxon>Pichiaceae</taxon>
        <taxon>Pichia</taxon>
    </lineage>
</organism>
<keyword evidence="3" id="KW-1185">Reference proteome</keyword>
<dbReference type="Pfam" id="PF00485">
    <property type="entry name" value="PRK"/>
    <property type="match status" value="1"/>
</dbReference>
<dbReference type="OrthoDB" id="10041966at2759"/>